<evidence type="ECO:0000313" key="9">
    <source>
        <dbReference type="EMBL" id="ELT91469.1"/>
    </source>
</evidence>
<dbReference type="Pfam" id="PF00067">
    <property type="entry name" value="p450"/>
    <property type="match status" value="1"/>
</dbReference>
<evidence type="ECO:0000256" key="2">
    <source>
        <dbReference type="ARBA" id="ARBA00022617"/>
    </source>
</evidence>
<dbReference type="HOGENOM" id="CLU_2765075_0_0_1"/>
<keyword evidence="2 7" id="KW-0349">Heme</keyword>
<evidence type="ECO:0000256" key="8">
    <source>
        <dbReference type="RuleBase" id="RU000461"/>
    </source>
</evidence>
<evidence type="ECO:0000256" key="3">
    <source>
        <dbReference type="ARBA" id="ARBA00022723"/>
    </source>
</evidence>
<comment type="cofactor">
    <cofactor evidence="7">
        <name>heme</name>
        <dbReference type="ChEBI" id="CHEBI:30413"/>
    </cofactor>
</comment>
<evidence type="ECO:0008006" key="12">
    <source>
        <dbReference type="Google" id="ProtNLM"/>
    </source>
</evidence>
<comment type="similarity">
    <text evidence="1 8">Belongs to the cytochrome P450 family.</text>
</comment>
<keyword evidence="5 7" id="KW-0408">Iron</keyword>
<keyword evidence="3 7" id="KW-0479">Metal-binding</keyword>
<dbReference type="GO" id="GO:0005506">
    <property type="term" value="F:iron ion binding"/>
    <property type="evidence" value="ECO:0007669"/>
    <property type="project" value="InterPro"/>
</dbReference>
<dbReference type="PROSITE" id="PS00086">
    <property type="entry name" value="CYTOCHROME_P450"/>
    <property type="match status" value="1"/>
</dbReference>
<organism evidence="9">
    <name type="scientific">Capitella teleta</name>
    <name type="common">Polychaete worm</name>
    <dbReference type="NCBI Taxonomy" id="283909"/>
    <lineage>
        <taxon>Eukaryota</taxon>
        <taxon>Metazoa</taxon>
        <taxon>Spiralia</taxon>
        <taxon>Lophotrochozoa</taxon>
        <taxon>Annelida</taxon>
        <taxon>Polychaeta</taxon>
        <taxon>Sedentaria</taxon>
        <taxon>Scolecida</taxon>
        <taxon>Capitellidae</taxon>
        <taxon>Capitella</taxon>
    </lineage>
</organism>
<keyword evidence="11" id="KW-1185">Reference proteome</keyword>
<dbReference type="PRINTS" id="PR00465">
    <property type="entry name" value="EP450IV"/>
</dbReference>
<protein>
    <recommendedName>
        <fullName evidence="12">Cytochrome P450</fullName>
    </recommendedName>
</protein>
<evidence type="ECO:0000256" key="6">
    <source>
        <dbReference type="ARBA" id="ARBA00023033"/>
    </source>
</evidence>
<dbReference type="GO" id="GO:0020037">
    <property type="term" value="F:heme binding"/>
    <property type="evidence" value="ECO:0007669"/>
    <property type="project" value="InterPro"/>
</dbReference>
<feature type="non-terminal residue" evidence="9">
    <location>
        <position position="70"/>
    </location>
</feature>
<keyword evidence="6 8" id="KW-0503">Monooxygenase</keyword>
<keyword evidence="4 8" id="KW-0560">Oxidoreductase</keyword>
<accession>R7TCM0</accession>
<dbReference type="AlphaFoldDB" id="R7TCM0"/>
<evidence type="ECO:0000256" key="7">
    <source>
        <dbReference type="PIRSR" id="PIRSR602403-1"/>
    </source>
</evidence>
<dbReference type="GO" id="GO:0042446">
    <property type="term" value="P:hormone biosynthetic process"/>
    <property type="evidence" value="ECO:0007669"/>
    <property type="project" value="TreeGrafter"/>
</dbReference>
<dbReference type="Proteomes" id="UP000014760">
    <property type="component" value="Unassembled WGS sequence"/>
</dbReference>
<dbReference type="EMBL" id="KB310467">
    <property type="protein sequence ID" value="ELT91469.1"/>
    <property type="molecule type" value="Genomic_DNA"/>
</dbReference>
<dbReference type="EnsemblMetazoa" id="CapteT37977">
    <property type="protein sequence ID" value="CapteP37977"/>
    <property type="gene ID" value="CapteG37977"/>
</dbReference>
<dbReference type="SUPFAM" id="SSF48264">
    <property type="entry name" value="Cytochrome P450"/>
    <property type="match status" value="1"/>
</dbReference>
<dbReference type="InterPro" id="IPR001128">
    <property type="entry name" value="Cyt_P450"/>
</dbReference>
<dbReference type="PANTHER" id="PTHR24289">
    <property type="entry name" value="STEROID 17-ALPHA-HYDROXYLASE/17,20 LYASE"/>
    <property type="match status" value="1"/>
</dbReference>
<reference evidence="9 11" key="2">
    <citation type="journal article" date="2013" name="Nature">
        <title>Insights into bilaterian evolution from three spiralian genomes.</title>
        <authorList>
            <person name="Simakov O."/>
            <person name="Marletaz F."/>
            <person name="Cho S.J."/>
            <person name="Edsinger-Gonzales E."/>
            <person name="Havlak P."/>
            <person name="Hellsten U."/>
            <person name="Kuo D.H."/>
            <person name="Larsson T."/>
            <person name="Lv J."/>
            <person name="Arendt D."/>
            <person name="Savage R."/>
            <person name="Osoegawa K."/>
            <person name="de Jong P."/>
            <person name="Grimwood J."/>
            <person name="Chapman J.A."/>
            <person name="Shapiro H."/>
            <person name="Aerts A."/>
            <person name="Otillar R.P."/>
            <person name="Terry A.Y."/>
            <person name="Boore J.L."/>
            <person name="Grigoriev I.V."/>
            <person name="Lindberg D.R."/>
            <person name="Seaver E.C."/>
            <person name="Weisblat D.A."/>
            <person name="Putnam N.H."/>
            <person name="Rokhsar D.S."/>
        </authorList>
    </citation>
    <scope>NUCLEOTIDE SEQUENCE</scope>
    <source>
        <strain evidence="9 11">I ESC-2004</strain>
    </source>
</reference>
<dbReference type="STRING" id="283909.R7TCM0"/>
<gene>
    <name evidence="9" type="ORF">CAPTEDRAFT_37977</name>
</gene>
<reference evidence="10" key="3">
    <citation type="submission" date="2015-06" db="UniProtKB">
        <authorList>
            <consortium name="EnsemblMetazoa"/>
        </authorList>
    </citation>
    <scope>IDENTIFICATION</scope>
</reference>
<dbReference type="InterPro" id="IPR017972">
    <property type="entry name" value="Cyt_P450_CS"/>
</dbReference>
<evidence type="ECO:0000313" key="10">
    <source>
        <dbReference type="EnsemblMetazoa" id="CapteP37977"/>
    </source>
</evidence>
<dbReference type="Gene3D" id="1.10.630.10">
    <property type="entry name" value="Cytochrome P450"/>
    <property type="match status" value="1"/>
</dbReference>
<dbReference type="InterPro" id="IPR002403">
    <property type="entry name" value="Cyt_P450_E_grp-IV"/>
</dbReference>
<feature type="binding site" description="axial binding residue" evidence="7">
    <location>
        <position position="47"/>
    </location>
    <ligand>
        <name>heme</name>
        <dbReference type="ChEBI" id="CHEBI:30413"/>
    </ligand>
    <ligandPart>
        <name>Fe</name>
        <dbReference type="ChEBI" id="CHEBI:18248"/>
    </ligandPart>
</feature>
<evidence type="ECO:0000313" key="11">
    <source>
        <dbReference type="Proteomes" id="UP000014760"/>
    </source>
</evidence>
<dbReference type="PANTHER" id="PTHR24289:SF20">
    <property type="entry name" value="STEROID 17-ALPHA-HYDROXYLASE_17,20 LYASE"/>
    <property type="match status" value="1"/>
</dbReference>
<name>R7TCM0_CAPTE</name>
<sequence length="70" mass="7712">MHLEEDFLGDPHAFRPERFLDDAGNVVSASHENRKHLMPFGAGTRVCVGEILGIGRLFLLLATVAQLLVL</sequence>
<evidence type="ECO:0000256" key="1">
    <source>
        <dbReference type="ARBA" id="ARBA00010617"/>
    </source>
</evidence>
<dbReference type="OrthoDB" id="6283414at2759"/>
<dbReference type="InterPro" id="IPR036396">
    <property type="entry name" value="Cyt_P450_sf"/>
</dbReference>
<dbReference type="GO" id="GO:0004508">
    <property type="term" value="F:steroid 17-alpha-monooxygenase activity"/>
    <property type="evidence" value="ECO:0007669"/>
    <property type="project" value="TreeGrafter"/>
</dbReference>
<evidence type="ECO:0000256" key="4">
    <source>
        <dbReference type="ARBA" id="ARBA00023002"/>
    </source>
</evidence>
<reference evidence="11" key="1">
    <citation type="submission" date="2012-12" db="EMBL/GenBank/DDBJ databases">
        <authorList>
            <person name="Hellsten U."/>
            <person name="Grimwood J."/>
            <person name="Chapman J.A."/>
            <person name="Shapiro H."/>
            <person name="Aerts A."/>
            <person name="Otillar R.P."/>
            <person name="Terry A.Y."/>
            <person name="Boore J.L."/>
            <person name="Simakov O."/>
            <person name="Marletaz F."/>
            <person name="Cho S.-J."/>
            <person name="Edsinger-Gonzales E."/>
            <person name="Havlak P."/>
            <person name="Kuo D.-H."/>
            <person name="Larsson T."/>
            <person name="Lv J."/>
            <person name="Arendt D."/>
            <person name="Savage R."/>
            <person name="Osoegawa K."/>
            <person name="de Jong P."/>
            <person name="Lindberg D.R."/>
            <person name="Seaver E.C."/>
            <person name="Weisblat D.A."/>
            <person name="Putnam N.H."/>
            <person name="Grigoriev I.V."/>
            <person name="Rokhsar D.S."/>
        </authorList>
    </citation>
    <scope>NUCLEOTIDE SEQUENCE</scope>
    <source>
        <strain evidence="11">I ESC-2004</strain>
    </source>
</reference>
<proteinExistence type="inferred from homology"/>
<evidence type="ECO:0000256" key="5">
    <source>
        <dbReference type="ARBA" id="ARBA00023004"/>
    </source>
</evidence>
<dbReference type="GO" id="GO:0042448">
    <property type="term" value="P:progesterone metabolic process"/>
    <property type="evidence" value="ECO:0007669"/>
    <property type="project" value="TreeGrafter"/>
</dbReference>
<dbReference type="EMBL" id="AMQN01013759">
    <property type="status" value="NOT_ANNOTATED_CDS"/>
    <property type="molecule type" value="Genomic_DNA"/>
</dbReference>